<name>A0A6B1YGN2_PSEAI</name>
<dbReference type="EMBL" id="WXZT01000022">
    <property type="protein sequence ID" value="MZZ15696.1"/>
    <property type="molecule type" value="Genomic_DNA"/>
</dbReference>
<organism evidence="1 2">
    <name type="scientific">Pseudomonas aeruginosa</name>
    <dbReference type="NCBI Taxonomy" id="287"/>
    <lineage>
        <taxon>Bacteria</taxon>
        <taxon>Pseudomonadati</taxon>
        <taxon>Pseudomonadota</taxon>
        <taxon>Gammaproteobacteria</taxon>
        <taxon>Pseudomonadales</taxon>
        <taxon>Pseudomonadaceae</taxon>
        <taxon>Pseudomonas</taxon>
    </lineage>
</organism>
<gene>
    <name evidence="1" type="ORF">GUL26_25880</name>
</gene>
<evidence type="ECO:0008006" key="3">
    <source>
        <dbReference type="Google" id="ProtNLM"/>
    </source>
</evidence>
<reference evidence="1" key="1">
    <citation type="submission" date="2020-01" db="EMBL/GenBank/DDBJ databases">
        <title>Bacteria Cultured from War Wounds Associated with the Conflict in Eastern Ukraine.</title>
        <authorList>
            <person name="Snesrud E."/>
            <person name="Galac M.R."/>
            <person name="Mc Gann P."/>
            <person name="Valentine K."/>
            <person name="Viacheslav K."/>
        </authorList>
    </citation>
    <scope>NUCLEOTIDE SEQUENCE</scope>
    <source>
        <strain evidence="1">VNMU148</strain>
    </source>
</reference>
<proteinExistence type="predicted"/>
<accession>A0A6B1YGN2</accession>
<sequence length="99" mass="11205">MPEMTASRVVKVGEAEVIVRELAVKDLRKMLIPSDETILDAALFEELRLSDLLLMTNLDRDAIEGLRPSELAVVVKACKEQNPHFFAMLARLEKAQRTR</sequence>
<comment type="caution">
    <text evidence="1">The sequence shown here is derived from an EMBL/GenBank/DDBJ whole genome shotgun (WGS) entry which is preliminary data.</text>
</comment>
<dbReference type="RefSeq" id="WP_058143939.1">
    <property type="nucleotide sequence ID" value="NZ_CAADNI010000100.1"/>
</dbReference>
<dbReference type="AlphaFoldDB" id="A0A6B1YGN2"/>
<protein>
    <recommendedName>
        <fullName evidence="3">Phage tail assembly protein</fullName>
    </recommendedName>
</protein>
<dbReference type="Proteomes" id="UP000644192">
    <property type="component" value="Unassembled WGS sequence"/>
</dbReference>
<evidence type="ECO:0000313" key="2">
    <source>
        <dbReference type="Proteomes" id="UP000644192"/>
    </source>
</evidence>
<evidence type="ECO:0000313" key="1">
    <source>
        <dbReference type="EMBL" id="MZZ15696.1"/>
    </source>
</evidence>